<dbReference type="AlphaFoldDB" id="A0A2N7RZK3"/>
<reference evidence="1 2" key="1">
    <citation type="journal article" date="2017" name="Elife">
        <title>Extensive horizontal gene transfer in cheese-associated bacteria.</title>
        <authorList>
            <person name="Bonham K.S."/>
            <person name="Wolfe B.E."/>
            <person name="Dutton R.J."/>
        </authorList>
    </citation>
    <scope>NUCLEOTIDE SEQUENCE [LARGE SCALE GENOMIC DNA]</scope>
    <source>
        <strain evidence="1 2">JB182</strain>
    </source>
</reference>
<dbReference type="EMBL" id="PNQX01000002">
    <property type="protein sequence ID" value="PMQ19307.1"/>
    <property type="molecule type" value="Genomic_DNA"/>
</dbReference>
<sequence>MSIQPVTPRDLSFADRVTYIDNLFQDYYREHGTDDCKPEFLILQGRIWRLANQRPSDTSCMNILGLINWRAQTHARSLWDDETQDDYMPEDDGYQQVLQDHLDSQEQTITGHIQQLIHRERK</sequence>
<organism evidence="1 2">
    <name type="scientific">Glutamicibacter arilaitensis</name>
    <dbReference type="NCBI Taxonomy" id="256701"/>
    <lineage>
        <taxon>Bacteria</taxon>
        <taxon>Bacillati</taxon>
        <taxon>Actinomycetota</taxon>
        <taxon>Actinomycetes</taxon>
        <taxon>Micrococcales</taxon>
        <taxon>Micrococcaceae</taxon>
        <taxon>Glutamicibacter</taxon>
    </lineage>
</organism>
<dbReference type="Proteomes" id="UP000235739">
    <property type="component" value="Unassembled WGS sequence"/>
</dbReference>
<protein>
    <submittedName>
        <fullName evidence="1">Uncharacterized protein</fullName>
    </submittedName>
</protein>
<gene>
    <name evidence="1" type="ORF">CIK84_11390</name>
</gene>
<dbReference type="RefSeq" id="WP_102598534.1">
    <property type="nucleotide sequence ID" value="NZ_PNQX01000002.1"/>
</dbReference>
<evidence type="ECO:0000313" key="1">
    <source>
        <dbReference type="EMBL" id="PMQ19307.1"/>
    </source>
</evidence>
<evidence type="ECO:0000313" key="2">
    <source>
        <dbReference type="Proteomes" id="UP000235739"/>
    </source>
</evidence>
<comment type="caution">
    <text evidence="1">The sequence shown here is derived from an EMBL/GenBank/DDBJ whole genome shotgun (WGS) entry which is preliminary data.</text>
</comment>
<proteinExistence type="predicted"/>
<accession>A0A2N7RZK3</accession>
<name>A0A2N7RZK3_9MICC</name>